<name>A0A3B0SC37_9ZZZZ</name>
<evidence type="ECO:0000313" key="1">
    <source>
        <dbReference type="EMBL" id="VAV98158.1"/>
    </source>
</evidence>
<organism evidence="1">
    <name type="scientific">hydrothermal vent metagenome</name>
    <dbReference type="NCBI Taxonomy" id="652676"/>
    <lineage>
        <taxon>unclassified sequences</taxon>
        <taxon>metagenomes</taxon>
        <taxon>ecological metagenomes</taxon>
    </lineage>
</organism>
<protein>
    <submittedName>
        <fullName evidence="1">Uncharacterized protein</fullName>
    </submittedName>
</protein>
<accession>A0A3B0SC37</accession>
<proteinExistence type="predicted"/>
<reference evidence="1" key="1">
    <citation type="submission" date="2018-06" db="EMBL/GenBank/DDBJ databases">
        <authorList>
            <person name="Zhirakovskaya E."/>
        </authorList>
    </citation>
    <scope>NUCLEOTIDE SEQUENCE</scope>
</reference>
<dbReference type="AlphaFoldDB" id="A0A3B0SC37"/>
<gene>
    <name evidence="1" type="ORF">MNBD_ALPHA04-850</name>
</gene>
<sequence length="89" mass="9930">MTIISGETGRREGLPAFPRVVLAEIEVILASLRDLTNCFKSRSIYYLGSDPYVFQICYKVPSPDLCKDLGWGGVRRLTLVAPLLADHVF</sequence>
<dbReference type="EMBL" id="UOEF01000263">
    <property type="protein sequence ID" value="VAV98158.1"/>
    <property type="molecule type" value="Genomic_DNA"/>
</dbReference>